<dbReference type="InterPro" id="IPR029063">
    <property type="entry name" value="SAM-dependent_MTases_sf"/>
</dbReference>
<evidence type="ECO:0000256" key="7">
    <source>
        <dbReference type="ARBA" id="ARBA00045681"/>
    </source>
</evidence>
<dbReference type="GO" id="GO:0005763">
    <property type="term" value="C:mitochondrial small ribosomal subunit"/>
    <property type="evidence" value="ECO:0007669"/>
    <property type="project" value="TreeGrafter"/>
</dbReference>
<keyword evidence="5" id="KW-0411">Iron-sulfur</keyword>
<dbReference type="GO" id="GO:0051536">
    <property type="term" value="F:iron-sulfur cluster binding"/>
    <property type="evidence" value="ECO:0007669"/>
    <property type="project" value="UniProtKB-KW"/>
</dbReference>
<evidence type="ECO:0000256" key="2">
    <source>
        <dbReference type="ARBA" id="ARBA00022723"/>
    </source>
</evidence>
<reference evidence="9" key="1">
    <citation type="submission" date="2025-08" db="UniProtKB">
        <authorList>
            <consortium name="RefSeq"/>
        </authorList>
    </citation>
    <scope>IDENTIFICATION</scope>
</reference>
<dbReference type="GeneID" id="100899461"/>
<dbReference type="PANTHER" id="PTHR13184">
    <property type="entry name" value="37S RIBOSOMAL PROTEIN S22"/>
    <property type="match status" value="1"/>
</dbReference>
<gene>
    <name evidence="9" type="primary">LOC100899461</name>
</gene>
<keyword evidence="8" id="KW-1185">Reference proteome</keyword>
<organism evidence="8 9">
    <name type="scientific">Galendromus occidentalis</name>
    <name type="common">western predatory mite</name>
    <dbReference type="NCBI Taxonomy" id="34638"/>
    <lineage>
        <taxon>Eukaryota</taxon>
        <taxon>Metazoa</taxon>
        <taxon>Ecdysozoa</taxon>
        <taxon>Arthropoda</taxon>
        <taxon>Chelicerata</taxon>
        <taxon>Arachnida</taxon>
        <taxon>Acari</taxon>
        <taxon>Parasitiformes</taxon>
        <taxon>Mesostigmata</taxon>
        <taxon>Gamasina</taxon>
        <taxon>Phytoseioidea</taxon>
        <taxon>Phytoseiidae</taxon>
        <taxon>Typhlodrominae</taxon>
        <taxon>Galendromus</taxon>
    </lineage>
</organism>
<dbReference type="Pfam" id="PF09243">
    <property type="entry name" value="Rsm22"/>
    <property type="match status" value="1"/>
</dbReference>
<evidence type="ECO:0000313" key="8">
    <source>
        <dbReference type="Proteomes" id="UP000694867"/>
    </source>
</evidence>
<sequence>MYALCSRILLRRSSASVFRGLCSEPAPQNPEYRRKANRLVPLPPELVKAVENVLADRDLDKLQADGQLLHRQLWSRREPIETREIQERAGNLQWQMFGDRLSRLDSEQRELVEPQIKEAIVNKLRKTTYHWTPVNYDDYGSLCYLLGRFPYEFAALRNVFREICIIDPLFAPQTCLDFGSGIGTVWWVMRDLYNASFNEYLSVDIQRPMRDLARQLVAGGDPHGSVSFEVYAQRAKLPASVNTKYDVAVSAFSLLELPNQRERLATIETLWEKTQRHLIILENGNHTGFKLVSEARKFILEISNHANQARSYVLAPCTHNLPCQRSHSEMSKLPCSFPVKYASFESSHVGRCSYSYVVLSKVRPKCEPAARIIENVLPRTRHVTCRLCTSKGQVEEKIFTKRKHDKEVYSAARRAEWGDLFPHEDIPSARTKTRSPADTP</sequence>
<evidence type="ECO:0000256" key="1">
    <source>
        <dbReference type="ARBA" id="ARBA00004173"/>
    </source>
</evidence>
<name>A0AAJ7L397_9ACAR</name>
<evidence type="ECO:0000256" key="6">
    <source>
        <dbReference type="ARBA" id="ARBA00023128"/>
    </source>
</evidence>
<dbReference type="PANTHER" id="PTHR13184:SF5">
    <property type="entry name" value="METHYLTRANSFERASE-LIKE PROTEIN 17, MITOCHONDRIAL"/>
    <property type="match status" value="1"/>
</dbReference>
<evidence type="ECO:0000256" key="5">
    <source>
        <dbReference type="ARBA" id="ARBA00023014"/>
    </source>
</evidence>
<dbReference type="InterPro" id="IPR015324">
    <property type="entry name" value="Ribosomal_Rsm22-like"/>
</dbReference>
<dbReference type="SUPFAM" id="SSF53335">
    <property type="entry name" value="S-adenosyl-L-methionine-dependent methyltransferases"/>
    <property type="match status" value="1"/>
</dbReference>
<keyword evidence="4" id="KW-0408">Iron</keyword>
<dbReference type="GO" id="GO:0008168">
    <property type="term" value="F:methyltransferase activity"/>
    <property type="evidence" value="ECO:0007669"/>
    <property type="project" value="InterPro"/>
</dbReference>
<protein>
    <submittedName>
        <fullName evidence="9">Methyltransferase-like protein 17, mitochondrial</fullName>
    </submittedName>
</protein>
<keyword evidence="6" id="KW-0496">Mitochondrion</keyword>
<dbReference type="GO" id="GO:0046872">
    <property type="term" value="F:metal ion binding"/>
    <property type="evidence" value="ECO:0007669"/>
    <property type="project" value="UniProtKB-KW"/>
</dbReference>
<evidence type="ECO:0000256" key="3">
    <source>
        <dbReference type="ARBA" id="ARBA00022946"/>
    </source>
</evidence>
<dbReference type="Gene3D" id="3.40.50.150">
    <property type="entry name" value="Vaccinia Virus protein VP39"/>
    <property type="match status" value="1"/>
</dbReference>
<dbReference type="InterPro" id="IPR052571">
    <property type="entry name" value="Mt_RNA_Methyltransferase"/>
</dbReference>
<dbReference type="Proteomes" id="UP000694867">
    <property type="component" value="Unplaced"/>
</dbReference>
<accession>A0AAJ7L397</accession>
<dbReference type="RefSeq" id="XP_018494412.1">
    <property type="nucleotide sequence ID" value="XM_018638896.1"/>
</dbReference>
<dbReference type="AlphaFoldDB" id="A0AAJ7L397"/>
<dbReference type="GO" id="GO:0003735">
    <property type="term" value="F:structural constituent of ribosome"/>
    <property type="evidence" value="ECO:0007669"/>
    <property type="project" value="TreeGrafter"/>
</dbReference>
<evidence type="ECO:0000256" key="4">
    <source>
        <dbReference type="ARBA" id="ARBA00023004"/>
    </source>
</evidence>
<keyword evidence="2" id="KW-0479">Metal-binding</keyword>
<dbReference type="GO" id="GO:0006412">
    <property type="term" value="P:translation"/>
    <property type="evidence" value="ECO:0007669"/>
    <property type="project" value="InterPro"/>
</dbReference>
<comment type="subcellular location">
    <subcellularLocation>
        <location evidence="1">Mitochondrion</location>
    </subcellularLocation>
</comment>
<proteinExistence type="predicted"/>
<comment type="function">
    <text evidence="7">Mitochondrial ribosome (mitoribosome) assembly factor. Binds at the interface of the head and body domains of the mitochondrial small ribosomal subunit (mt-SSU), occluding the mRNA channel and preventing compaction of the head domain towards the body. Probable inactive methyltransferase: retains the characteristic folding and ability to bind S-adenosyl-L-methionine, but it probably lost its methyltransferase activity.</text>
</comment>
<evidence type="ECO:0000313" key="9">
    <source>
        <dbReference type="RefSeq" id="XP_018494412.1"/>
    </source>
</evidence>
<keyword evidence="3" id="KW-0809">Transit peptide</keyword>
<dbReference type="KEGG" id="goe:100899461"/>